<feature type="transmembrane region" description="Helical" evidence="9">
    <location>
        <begin position="545"/>
        <end position="567"/>
    </location>
</feature>
<feature type="binding site" evidence="6">
    <location>
        <position position="64"/>
    </location>
    <ligand>
        <name>Na(+)</name>
        <dbReference type="ChEBI" id="CHEBI:29101"/>
        <label>1</label>
    </ligand>
</feature>
<reference evidence="10" key="1">
    <citation type="submission" date="2018-11" db="EMBL/GenBank/DDBJ databases">
        <authorList>
            <person name="Alioto T."/>
            <person name="Alioto T."/>
        </authorList>
    </citation>
    <scope>NUCLEOTIDE SEQUENCE</scope>
</reference>
<sequence length="689" mass="77173">MANPDVQALDQRLSRVEKQNEQILKCVMKKKDQDSFFSLVEENKERGNWSGRFDFFLSCLGYAVGLGNVWRFPYLAYKNGGGAFFIPYCICLGIVGIPIFFMELSLGQYSSCGPVTCWKFAPLFTGIGYGMVAVSALVAIYYNMIIAWAIYYLFASFTSELPWETCIGKSWSTALCLDNVNITDEAGCASMNWSLNTTLGTCYDDNGILRGMFNETLAKENDIKRILPSQEYFDFVAIGQGKSGGIDDLGPVNWKLVLCYLAAFIFVVLTLSKSIKTSGKVVYFTATFPYVVLIILFVRGLTLEGSSAGIEFYITPDLSKLSDSQVWKDAAVQIFFSLSASWGGLIALSSYNRFHNDCLADAITVAFGNCLTSFFAGFVIFSYLGNLATTLDVPVGEVADSGPSLAFVVYPYAVTKIPPSPFWAIIFFLMLITLGVDSEFVLVETVTTSALDRFPTLRKYKFVTVVTICFTFFLLGLTLTTNGGNYMLTVMDDYSGGWNVLVIALLECISVGYVYGVRRFLDDIETMIGKSFCGPVSFPWFVAKWWWAICWCLLTPLAVTFVLIFSWATYEGYSDKRDKYPEWADALGWMMTMFVLVTIFVASLCVFIRTPGSFGERMKYLTTPTNEWGPALVKHRREAKKYVDKWDTSFEVDPHGKEALENEVSPNDINVEMYDKPGKENLAYVSDRM</sequence>
<gene>
    <name evidence="10" type="ORF">MGAL_10B083936</name>
</gene>
<feature type="binding site" evidence="6">
    <location>
        <position position="63"/>
    </location>
    <ligand>
        <name>Na(+)</name>
        <dbReference type="ChEBI" id="CHEBI:29101"/>
        <label>1</label>
    </ligand>
</feature>
<feature type="transmembrane region" description="Helical" evidence="9">
    <location>
        <begin position="127"/>
        <end position="154"/>
    </location>
</feature>
<feature type="binding site" evidence="6">
    <location>
        <position position="61"/>
    </location>
    <ligand>
        <name>Na(+)</name>
        <dbReference type="ChEBI" id="CHEBI:29101"/>
        <label>1</label>
    </ligand>
</feature>
<keyword evidence="3 8" id="KW-0812">Transmembrane</keyword>
<feature type="transmembrane region" description="Helical" evidence="9">
    <location>
        <begin position="252"/>
        <end position="269"/>
    </location>
</feature>
<comment type="subcellular location">
    <subcellularLocation>
        <location evidence="1">Membrane</location>
        <topology evidence="1">Multi-pass membrane protein</topology>
    </subcellularLocation>
</comment>
<dbReference type="SUPFAM" id="SSF161070">
    <property type="entry name" value="SNF-like"/>
    <property type="match status" value="1"/>
</dbReference>
<feature type="transmembrane region" description="Helical" evidence="9">
    <location>
        <begin position="363"/>
        <end position="384"/>
    </location>
</feature>
<feature type="binding site" evidence="6">
    <location>
        <position position="437"/>
    </location>
    <ligand>
        <name>Na(+)</name>
        <dbReference type="ChEBI" id="CHEBI:29101"/>
        <label>1</label>
    </ligand>
</feature>
<dbReference type="PROSITE" id="PS50267">
    <property type="entry name" value="NA_NEUROTRAN_SYMP_3"/>
    <property type="match status" value="1"/>
</dbReference>
<proteinExistence type="inferred from homology"/>
<name>A0A8B6D558_MYTGA</name>
<keyword evidence="4 9" id="KW-1133">Transmembrane helix</keyword>
<feature type="transmembrane region" description="Helical" evidence="9">
    <location>
        <begin position="500"/>
        <end position="517"/>
    </location>
</feature>
<feature type="transmembrane region" description="Helical" evidence="9">
    <location>
        <begin position="330"/>
        <end position="351"/>
    </location>
</feature>
<feature type="binding site" evidence="6">
    <location>
        <position position="337"/>
    </location>
    <ligand>
        <name>Na(+)</name>
        <dbReference type="ChEBI" id="CHEBI:29101"/>
        <label>1</label>
    </ligand>
</feature>
<dbReference type="PROSITE" id="PS00754">
    <property type="entry name" value="NA_NEUROTRAN_SYMP_2"/>
    <property type="match status" value="1"/>
</dbReference>
<evidence type="ECO:0000256" key="9">
    <source>
        <dbReference type="SAM" id="Phobius"/>
    </source>
</evidence>
<evidence type="ECO:0000256" key="5">
    <source>
        <dbReference type="ARBA" id="ARBA00023136"/>
    </source>
</evidence>
<protein>
    <recommendedName>
        <fullName evidence="8">Transporter</fullName>
    </recommendedName>
</protein>
<feature type="transmembrane region" description="Helical" evidence="9">
    <location>
        <begin position="84"/>
        <end position="106"/>
    </location>
</feature>
<dbReference type="PROSITE" id="PS00610">
    <property type="entry name" value="NA_NEUROTRAN_SYMP_1"/>
    <property type="match status" value="1"/>
</dbReference>
<accession>A0A8B6D558</accession>
<keyword evidence="5 9" id="KW-0472">Membrane</keyword>
<dbReference type="PANTHER" id="PTHR11616">
    <property type="entry name" value="SODIUM/CHLORIDE DEPENDENT TRANSPORTER"/>
    <property type="match status" value="1"/>
</dbReference>
<feature type="binding site" evidence="6">
    <location>
        <position position="438"/>
    </location>
    <ligand>
        <name>Na(+)</name>
        <dbReference type="ChEBI" id="CHEBI:29101"/>
        <label>1</label>
    </ligand>
</feature>
<comment type="similarity">
    <text evidence="8">Belongs to the sodium:neurotransmitter symporter (SNF) (TC 2.A.22) family.</text>
</comment>
<evidence type="ECO:0000256" key="2">
    <source>
        <dbReference type="ARBA" id="ARBA00022448"/>
    </source>
</evidence>
<dbReference type="GO" id="GO:0015375">
    <property type="term" value="F:glycine:sodium symporter activity"/>
    <property type="evidence" value="ECO:0007669"/>
    <property type="project" value="TreeGrafter"/>
</dbReference>
<dbReference type="Pfam" id="PF00209">
    <property type="entry name" value="SNF"/>
    <property type="match status" value="1"/>
</dbReference>
<feature type="binding site" evidence="6">
    <location>
        <position position="369"/>
    </location>
    <ligand>
        <name>Na(+)</name>
        <dbReference type="ChEBI" id="CHEBI:29101"/>
        <label>1</label>
    </ligand>
</feature>
<dbReference type="GO" id="GO:0046872">
    <property type="term" value="F:metal ion binding"/>
    <property type="evidence" value="ECO:0007669"/>
    <property type="project" value="UniProtKB-KW"/>
</dbReference>
<dbReference type="InterPro" id="IPR037272">
    <property type="entry name" value="SNS_sf"/>
</dbReference>
<evidence type="ECO:0000313" key="11">
    <source>
        <dbReference type="Proteomes" id="UP000596742"/>
    </source>
</evidence>
<feature type="transmembrane region" description="Helical" evidence="9">
    <location>
        <begin position="281"/>
        <end position="298"/>
    </location>
</feature>
<dbReference type="OrthoDB" id="6581954at2759"/>
<feature type="disulfide bond" evidence="7">
    <location>
        <begin position="166"/>
        <end position="176"/>
    </location>
</feature>
<evidence type="ECO:0000256" key="4">
    <source>
        <dbReference type="ARBA" id="ARBA00022989"/>
    </source>
</evidence>
<feature type="binding site" evidence="6">
    <location>
        <position position="68"/>
    </location>
    <ligand>
        <name>Na(+)</name>
        <dbReference type="ChEBI" id="CHEBI:29101"/>
        <label>1</label>
    </ligand>
</feature>
<dbReference type="PRINTS" id="PR00176">
    <property type="entry name" value="NANEUSMPORT"/>
</dbReference>
<feature type="transmembrane region" description="Helical" evidence="9">
    <location>
        <begin position="53"/>
        <end position="72"/>
    </location>
</feature>
<organism evidence="10 11">
    <name type="scientific">Mytilus galloprovincialis</name>
    <name type="common">Mediterranean mussel</name>
    <dbReference type="NCBI Taxonomy" id="29158"/>
    <lineage>
        <taxon>Eukaryota</taxon>
        <taxon>Metazoa</taxon>
        <taxon>Spiralia</taxon>
        <taxon>Lophotrochozoa</taxon>
        <taxon>Mollusca</taxon>
        <taxon>Bivalvia</taxon>
        <taxon>Autobranchia</taxon>
        <taxon>Pteriomorphia</taxon>
        <taxon>Mytilida</taxon>
        <taxon>Mytiloidea</taxon>
        <taxon>Mytilidae</taxon>
        <taxon>Mytilinae</taxon>
        <taxon>Mytilus</taxon>
    </lineage>
</organism>
<dbReference type="EMBL" id="UYJE01002838">
    <property type="protein sequence ID" value="VDI14194.1"/>
    <property type="molecule type" value="Genomic_DNA"/>
</dbReference>
<keyword evidence="6" id="KW-0915">Sodium</keyword>
<evidence type="ECO:0000256" key="3">
    <source>
        <dbReference type="ARBA" id="ARBA00022692"/>
    </source>
</evidence>
<evidence type="ECO:0000256" key="6">
    <source>
        <dbReference type="PIRSR" id="PIRSR600175-1"/>
    </source>
</evidence>
<keyword evidence="8" id="KW-0769">Symport</keyword>
<evidence type="ECO:0000256" key="7">
    <source>
        <dbReference type="PIRSR" id="PIRSR600175-2"/>
    </source>
</evidence>
<dbReference type="Proteomes" id="UP000596742">
    <property type="component" value="Unassembled WGS sequence"/>
</dbReference>
<evidence type="ECO:0000313" key="10">
    <source>
        <dbReference type="EMBL" id="VDI14194.1"/>
    </source>
</evidence>
<feature type="transmembrane region" description="Helical" evidence="9">
    <location>
        <begin position="422"/>
        <end position="442"/>
    </location>
</feature>
<dbReference type="AlphaFoldDB" id="A0A8B6D558"/>
<feature type="transmembrane region" description="Helical" evidence="9">
    <location>
        <begin position="587"/>
        <end position="608"/>
    </location>
</feature>
<dbReference type="InterPro" id="IPR000175">
    <property type="entry name" value="Na/ntran_symport"/>
</dbReference>
<feature type="binding site" evidence="6">
    <location>
        <position position="434"/>
    </location>
    <ligand>
        <name>Na(+)</name>
        <dbReference type="ChEBI" id="CHEBI:29101"/>
        <label>1</label>
    </ligand>
</feature>
<feature type="transmembrane region" description="Helical" evidence="9">
    <location>
        <begin position="462"/>
        <end position="480"/>
    </location>
</feature>
<evidence type="ECO:0000256" key="1">
    <source>
        <dbReference type="ARBA" id="ARBA00004141"/>
    </source>
</evidence>
<keyword evidence="6" id="KW-0479">Metal-binding</keyword>
<keyword evidence="11" id="KW-1185">Reference proteome</keyword>
<evidence type="ECO:0000256" key="8">
    <source>
        <dbReference type="RuleBase" id="RU003732"/>
    </source>
</evidence>
<comment type="caution">
    <text evidence="10">The sequence shown here is derived from an EMBL/GenBank/DDBJ whole genome shotgun (WGS) entry which is preliminary data.</text>
</comment>
<dbReference type="GO" id="GO:0005886">
    <property type="term" value="C:plasma membrane"/>
    <property type="evidence" value="ECO:0007669"/>
    <property type="project" value="TreeGrafter"/>
</dbReference>
<dbReference type="PANTHER" id="PTHR11616:SF240">
    <property type="entry name" value="BLOATED TUBULES, ISOFORM B-RELATED"/>
    <property type="match status" value="1"/>
</dbReference>
<keyword evidence="7" id="KW-1015">Disulfide bond</keyword>
<keyword evidence="2 8" id="KW-0813">Transport</keyword>